<comment type="caution">
    <text evidence="2">The sequence shown here is derived from an EMBL/GenBank/DDBJ whole genome shotgun (WGS) entry which is preliminary data.</text>
</comment>
<feature type="compositionally biased region" description="Low complexity" evidence="1">
    <location>
        <begin position="338"/>
        <end position="369"/>
    </location>
</feature>
<dbReference type="RefSeq" id="XP_068355097.1">
    <property type="nucleotide sequence ID" value="XM_068507732.1"/>
</dbReference>
<gene>
    <name evidence="2" type="ORF">TRFO_31100</name>
</gene>
<dbReference type="Gene3D" id="1.25.40.10">
    <property type="entry name" value="Tetratricopeptide repeat domain"/>
    <property type="match status" value="1"/>
</dbReference>
<feature type="region of interest" description="Disordered" evidence="1">
    <location>
        <begin position="265"/>
        <end position="373"/>
    </location>
</feature>
<organism evidence="2 3">
    <name type="scientific">Tritrichomonas foetus</name>
    <dbReference type="NCBI Taxonomy" id="1144522"/>
    <lineage>
        <taxon>Eukaryota</taxon>
        <taxon>Metamonada</taxon>
        <taxon>Parabasalia</taxon>
        <taxon>Tritrichomonadida</taxon>
        <taxon>Tritrichomonadidae</taxon>
        <taxon>Tritrichomonas</taxon>
    </lineage>
</organism>
<sequence length="674" mass="75888">MIVIPSPQLLIYSGNKDYVTQISQREHKSGNIGLDTIAKDDCTLNLSLMCLNGSNPSICKSRIYSSVIVSDFLELKSPSNPLFFGLLSASVNDFQNAVYWLKIAAQRNCVTAMNALGLLYLKTFYSEKNDDSFSCSIRWFNRAYRLGSTQSLQYLAQAYQMSGRSVEALSLFSKHYQKSKSLQTMICIANLFKFFDCIKSSTVWNMACIGQGDLTAVKNLIALQFYDDNDEEETPFLSPDIPIFESLLNTYSLEKLEKLAKQNRIEDQTNNNNDNNITNLDVLPQNSNNVQNSIPDDNTTTTNHPLSSPLDANVSQNDPLKNLQTHNVNSQETLDSPINNLHTENNITNNNMNSNNNNNNNNKSAISTNERNKLGNQTKLKKEKLKSMHFKEAKDLSLPSFKYASNIFWLIEPLANNTKNVLQHQKSLEFGNLAWRMNPKELENEDVVNYLQSTTTVQPPFFPSASKSSLLKLVFKYASPNFAKRNLLLSFLFLQKIRFLHPKGISESVLFRNRCKSGTPKQLVQCGFISIMSFDSKFALQLFQRAANHGNITGSLMAGLMMFHGLNVQHQTQSGCFFLGQCPSDPIALLHLGLACKDEIWEKRALELLGMSSRSKMYEWMGDLFSSGVKLPVNIGVALVFYGMAMEVAEEDGEDLQDILMKMSEVSREPTLSK</sequence>
<evidence type="ECO:0000313" key="2">
    <source>
        <dbReference type="EMBL" id="OHT01961.1"/>
    </source>
</evidence>
<accession>A0A1J4JS79</accession>
<dbReference type="InterPro" id="IPR011990">
    <property type="entry name" value="TPR-like_helical_dom_sf"/>
</dbReference>
<dbReference type="Proteomes" id="UP000179807">
    <property type="component" value="Unassembled WGS sequence"/>
</dbReference>
<proteinExistence type="predicted"/>
<dbReference type="EMBL" id="MLAK01000888">
    <property type="protein sequence ID" value="OHT01961.1"/>
    <property type="molecule type" value="Genomic_DNA"/>
</dbReference>
<feature type="compositionally biased region" description="Low complexity" evidence="1">
    <location>
        <begin position="268"/>
        <end position="279"/>
    </location>
</feature>
<evidence type="ECO:0000313" key="3">
    <source>
        <dbReference type="Proteomes" id="UP000179807"/>
    </source>
</evidence>
<keyword evidence="3" id="KW-1185">Reference proteome</keyword>
<evidence type="ECO:0000256" key="1">
    <source>
        <dbReference type="SAM" id="MobiDB-lite"/>
    </source>
</evidence>
<dbReference type="VEuPathDB" id="TrichDB:TRFO_31100"/>
<name>A0A1J4JS79_9EUKA</name>
<feature type="compositionally biased region" description="Polar residues" evidence="1">
    <location>
        <begin position="313"/>
        <end position="337"/>
    </location>
</feature>
<reference evidence="2" key="1">
    <citation type="submission" date="2016-10" db="EMBL/GenBank/DDBJ databases">
        <authorList>
            <person name="Benchimol M."/>
            <person name="Almeida L.G."/>
            <person name="Vasconcelos A.T."/>
            <person name="Perreira-Neves A."/>
            <person name="Rosa I.A."/>
            <person name="Tasca T."/>
            <person name="Bogo M.R."/>
            <person name="de Souza W."/>
        </authorList>
    </citation>
    <scope>NUCLEOTIDE SEQUENCE [LARGE SCALE GENOMIC DNA]</scope>
    <source>
        <strain evidence="2">K</strain>
    </source>
</reference>
<feature type="compositionally biased region" description="Polar residues" evidence="1">
    <location>
        <begin position="284"/>
        <end position="306"/>
    </location>
</feature>
<protein>
    <submittedName>
        <fullName evidence="2">Uncharacterized protein</fullName>
    </submittedName>
</protein>
<dbReference type="AlphaFoldDB" id="A0A1J4JS79"/>
<dbReference type="SUPFAM" id="SSF81901">
    <property type="entry name" value="HCP-like"/>
    <property type="match status" value="1"/>
</dbReference>
<dbReference type="GeneID" id="94842436"/>